<feature type="transmembrane region" description="Helical" evidence="1">
    <location>
        <begin position="40"/>
        <end position="68"/>
    </location>
</feature>
<keyword evidence="4" id="KW-1185">Reference proteome</keyword>
<dbReference type="OrthoDB" id="9553703at2"/>
<evidence type="ECO:0000313" key="4">
    <source>
        <dbReference type="Proteomes" id="UP000025229"/>
    </source>
</evidence>
<gene>
    <name evidence="2" type="ORF">RradSPS_1186</name>
    <name evidence="3" type="ORF">SIL72_07505</name>
</gene>
<keyword evidence="1" id="KW-0472">Membrane</keyword>
<name>A0A023X323_RUBRA</name>
<dbReference type="EMBL" id="CP007514">
    <property type="protein sequence ID" value="AHY46469.1"/>
    <property type="molecule type" value="Genomic_DNA"/>
</dbReference>
<dbReference type="AlphaFoldDB" id="A0A023X323"/>
<reference evidence="3" key="2">
    <citation type="submission" date="2023-11" db="EMBL/GenBank/DDBJ databases">
        <title>MicrobeMod: A computational toolkit for identifying prokaryotic methylation and restriction-modification with nanopore sequencing.</title>
        <authorList>
            <person name="Crits-Christoph A."/>
            <person name="Kang S.C."/>
            <person name="Lee H."/>
            <person name="Ostrov N."/>
        </authorList>
    </citation>
    <scope>NUCLEOTIDE SEQUENCE</scope>
    <source>
        <strain evidence="3">ATCC 51242</strain>
    </source>
</reference>
<dbReference type="EMBL" id="JAWXXX010000001">
    <property type="protein sequence ID" value="MDX5893876.1"/>
    <property type="molecule type" value="Genomic_DNA"/>
</dbReference>
<dbReference type="Proteomes" id="UP000025229">
    <property type="component" value="Chromosome"/>
</dbReference>
<keyword evidence="1" id="KW-0812">Transmembrane</keyword>
<dbReference type="STRING" id="42256.RradSPS_1186"/>
<dbReference type="HOGENOM" id="CLU_1766654_0_0_11"/>
<organism evidence="2 4">
    <name type="scientific">Rubrobacter radiotolerans</name>
    <name type="common">Arthrobacter radiotolerans</name>
    <dbReference type="NCBI Taxonomy" id="42256"/>
    <lineage>
        <taxon>Bacteria</taxon>
        <taxon>Bacillati</taxon>
        <taxon>Actinomycetota</taxon>
        <taxon>Rubrobacteria</taxon>
        <taxon>Rubrobacterales</taxon>
        <taxon>Rubrobacteraceae</taxon>
        <taxon>Rubrobacter</taxon>
    </lineage>
</organism>
<feature type="transmembrane region" description="Helical" evidence="1">
    <location>
        <begin position="80"/>
        <end position="98"/>
    </location>
</feature>
<protein>
    <submittedName>
        <fullName evidence="2">Uncharacterized protein</fullName>
    </submittedName>
</protein>
<evidence type="ECO:0000313" key="2">
    <source>
        <dbReference type="EMBL" id="AHY46469.1"/>
    </source>
</evidence>
<proteinExistence type="predicted"/>
<accession>A0A023X323</accession>
<keyword evidence="1" id="KW-1133">Transmembrane helix</keyword>
<evidence type="ECO:0000313" key="3">
    <source>
        <dbReference type="EMBL" id="MDX5893876.1"/>
    </source>
</evidence>
<feature type="transmembrane region" description="Helical" evidence="1">
    <location>
        <begin position="7"/>
        <end position="34"/>
    </location>
</feature>
<sequence length="158" mass="16503">MRSVVAIFLGLVLAMVIGLLVVFGFFAPILSFVFGLEGGAWIGSLLPSLLVLFAAAFSFYFGGMAAAYHARTRRRLHGTLVGVVAGAASLLANLLGVGAGTQATETPGLIALYLLVIAVSIAAATVGGKRGEALYAYNRKFSPPEKTSRKPSRRRDGS</sequence>
<feature type="transmembrane region" description="Helical" evidence="1">
    <location>
        <begin position="110"/>
        <end position="128"/>
    </location>
</feature>
<evidence type="ECO:0000256" key="1">
    <source>
        <dbReference type="SAM" id="Phobius"/>
    </source>
</evidence>
<dbReference type="Proteomes" id="UP001281130">
    <property type="component" value="Unassembled WGS sequence"/>
</dbReference>
<reference evidence="2 4" key="1">
    <citation type="submission" date="2014-03" db="EMBL/GenBank/DDBJ databases">
        <title>Complete genome sequence of the Radio-Resistant Rubrobacter radiotolerans RSPS-4.</title>
        <authorList>
            <person name="Egas C.C."/>
            <person name="Barroso C.C."/>
            <person name="Froufe H.J.C."/>
            <person name="Pacheco J.J."/>
            <person name="Albuquerque L.L."/>
            <person name="da Costa M.M.S."/>
        </authorList>
    </citation>
    <scope>NUCLEOTIDE SEQUENCE [LARGE SCALE GENOMIC DNA]</scope>
    <source>
        <strain evidence="2 4">RSPS-4</strain>
    </source>
</reference>
<dbReference type="RefSeq" id="WP_038681351.1">
    <property type="nucleotide sequence ID" value="NZ_CP007514.1"/>
</dbReference>
<dbReference type="KEGG" id="rrd:RradSPS_1186"/>